<dbReference type="GO" id="GO:0050660">
    <property type="term" value="F:flavin adenine dinucleotide binding"/>
    <property type="evidence" value="ECO:0007669"/>
    <property type="project" value="InterPro"/>
</dbReference>
<reference evidence="8 9" key="1">
    <citation type="journal article" date="2020" name="Genome Biol. Evol.">
        <title>A new high-quality draft genome assembly of the Chinese cordyceps Ophiocordyceps sinensis.</title>
        <authorList>
            <person name="Shu R."/>
            <person name="Zhang J."/>
            <person name="Meng Q."/>
            <person name="Zhang H."/>
            <person name="Zhou G."/>
            <person name="Li M."/>
            <person name="Wu P."/>
            <person name="Zhao Y."/>
            <person name="Chen C."/>
            <person name="Qin Q."/>
        </authorList>
    </citation>
    <scope>NUCLEOTIDE SEQUENCE [LARGE SCALE GENOMIC DNA]</scope>
    <source>
        <strain evidence="8 9">IOZ07</strain>
    </source>
</reference>
<comment type="caution">
    <text evidence="8">The sequence shown here is derived from an EMBL/GenBank/DDBJ whole genome shotgun (WGS) entry which is preliminary data.</text>
</comment>
<feature type="region of interest" description="Disordered" evidence="5">
    <location>
        <begin position="200"/>
        <end position="220"/>
    </location>
</feature>
<feature type="compositionally biased region" description="Low complexity" evidence="5">
    <location>
        <begin position="351"/>
        <end position="371"/>
    </location>
</feature>
<feature type="domain" description="Glucose-methanol-choline oxidoreductase N-terminal" evidence="7">
    <location>
        <begin position="225"/>
        <end position="268"/>
    </location>
</feature>
<keyword evidence="3" id="KW-0285">Flavoprotein</keyword>
<feature type="signal peptide" evidence="6">
    <location>
        <begin position="1"/>
        <end position="29"/>
    </location>
</feature>
<name>A0A8H4VAA0_9HYPO</name>
<dbReference type="AlphaFoldDB" id="A0A8H4VAA0"/>
<dbReference type="EMBL" id="JAAVMX010000001">
    <property type="protein sequence ID" value="KAF4513708.1"/>
    <property type="molecule type" value="Genomic_DNA"/>
</dbReference>
<evidence type="ECO:0000313" key="8">
    <source>
        <dbReference type="EMBL" id="KAF4513708.1"/>
    </source>
</evidence>
<evidence type="ECO:0000256" key="1">
    <source>
        <dbReference type="ARBA" id="ARBA00001974"/>
    </source>
</evidence>
<dbReference type="GO" id="GO:0016614">
    <property type="term" value="F:oxidoreductase activity, acting on CH-OH group of donors"/>
    <property type="evidence" value="ECO:0007669"/>
    <property type="project" value="InterPro"/>
</dbReference>
<dbReference type="OrthoDB" id="269227at2759"/>
<dbReference type="SUPFAM" id="SSF54373">
    <property type="entry name" value="FAD-linked reductases, C-terminal domain"/>
    <property type="match status" value="1"/>
</dbReference>
<dbReference type="Pfam" id="PF00732">
    <property type="entry name" value="GMC_oxred_N"/>
    <property type="match status" value="1"/>
</dbReference>
<evidence type="ECO:0000256" key="4">
    <source>
        <dbReference type="ARBA" id="ARBA00022827"/>
    </source>
</evidence>
<gene>
    <name evidence="8" type="ORF">G6O67_000949</name>
</gene>
<keyword evidence="6" id="KW-0732">Signal</keyword>
<dbReference type="PIRSF" id="PIRSF000137">
    <property type="entry name" value="Alcohol_oxidase"/>
    <property type="match status" value="1"/>
</dbReference>
<protein>
    <recommendedName>
        <fullName evidence="7">Glucose-methanol-choline oxidoreductase N-terminal domain-containing protein</fullName>
    </recommendedName>
</protein>
<feature type="region of interest" description="Disordered" evidence="5">
    <location>
        <begin position="497"/>
        <end position="520"/>
    </location>
</feature>
<evidence type="ECO:0000313" key="9">
    <source>
        <dbReference type="Proteomes" id="UP000557566"/>
    </source>
</evidence>
<feature type="compositionally biased region" description="Basic residues" evidence="5">
    <location>
        <begin position="253"/>
        <end position="273"/>
    </location>
</feature>
<keyword evidence="4" id="KW-0274">FAD</keyword>
<organism evidence="8 9">
    <name type="scientific">Ophiocordyceps sinensis</name>
    <dbReference type="NCBI Taxonomy" id="72228"/>
    <lineage>
        <taxon>Eukaryota</taxon>
        <taxon>Fungi</taxon>
        <taxon>Dikarya</taxon>
        <taxon>Ascomycota</taxon>
        <taxon>Pezizomycotina</taxon>
        <taxon>Sordariomycetes</taxon>
        <taxon>Hypocreomycetidae</taxon>
        <taxon>Hypocreales</taxon>
        <taxon>Ophiocordycipitaceae</taxon>
        <taxon>Ophiocordyceps</taxon>
    </lineage>
</organism>
<evidence type="ECO:0000256" key="6">
    <source>
        <dbReference type="SAM" id="SignalP"/>
    </source>
</evidence>
<evidence type="ECO:0000256" key="5">
    <source>
        <dbReference type="SAM" id="MobiDB-lite"/>
    </source>
</evidence>
<evidence type="ECO:0000259" key="7">
    <source>
        <dbReference type="Pfam" id="PF00732"/>
    </source>
</evidence>
<dbReference type="InterPro" id="IPR036188">
    <property type="entry name" value="FAD/NAD-bd_sf"/>
</dbReference>
<comment type="cofactor">
    <cofactor evidence="1">
        <name>FAD</name>
        <dbReference type="ChEBI" id="CHEBI:57692"/>
    </cofactor>
</comment>
<keyword evidence="9" id="KW-1185">Reference proteome</keyword>
<evidence type="ECO:0000256" key="2">
    <source>
        <dbReference type="ARBA" id="ARBA00010790"/>
    </source>
</evidence>
<dbReference type="Pfam" id="PF13450">
    <property type="entry name" value="NAD_binding_8"/>
    <property type="match status" value="1"/>
</dbReference>
<dbReference type="SUPFAM" id="SSF51905">
    <property type="entry name" value="FAD/NAD(P)-binding domain"/>
    <property type="match status" value="1"/>
</dbReference>
<proteinExistence type="inferred from homology"/>
<comment type="similarity">
    <text evidence="2">Belongs to the GMC oxidoreductase family.</text>
</comment>
<accession>A0A8H4VAA0</accession>
<dbReference type="Proteomes" id="UP000557566">
    <property type="component" value="Unassembled WGS sequence"/>
</dbReference>
<feature type="region of interest" description="Disordered" evidence="5">
    <location>
        <begin position="349"/>
        <end position="378"/>
    </location>
</feature>
<dbReference type="Gene3D" id="3.30.410.40">
    <property type="match status" value="1"/>
</dbReference>
<dbReference type="PANTHER" id="PTHR11552:SF147">
    <property type="entry name" value="CHOLINE DEHYDROGENASE, MITOCHONDRIAL"/>
    <property type="match status" value="1"/>
</dbReference>
<dbReference type="PANTHER" id="PTHR11552">
    <property type="entry name" value="GLUCOSE-METHANOL-CHOLINE GMC OXIDOREDUCTASE"/>
    <property type="match status" value="1"/>
</dbReference>
<sequence>MSRPSLASGMPWPLAVLLSALWLVGRARAGFIAELDPSVEYDYVIVGSGAGGSPLAARLAMYGHRVLLLDAGSDQTRSIQYRAPLLSLAASEFPAHDVELLSPSLRCATLKLGAMVMAAASAAGQGVNKYFMDVAGLAQVFFRDLNSGFGNRDRREGMFQMPLAIRDGVRSGPVDFLNQVLAERTAAGRERYRLDIMPRHPRHAPCTRADPRAPTGRYSRLPPSRLVRARREVILSGGAFNSPQLLKLSGIRAPRRAAPPRHPRPRRPAGRRHNLQDRYENTVVTSSAKNFTLTERCKLQDGHARPVPAELAGQAQRSSVAENEIPDLFIAGSIGHFITGYFPGYSHHAGSTRATGPGSSSRRTTRNRGGTVHLRSADPRDTPIINFNYFEAGSNDRGQAEKDARALAEGVERVSDKAGMEDWCPQRGLGPPRLLHESIGSNTTAAPSSTLASSASAASTACASSTPASSPKSPGYFIVLPVYMISEKAADVIHDDARRDRRDRGDRGDRRGAFRGAYRE</sequence>
<dbReference type="InterPro" id="IPR000172">
    <property type="entry name" value="GMC_OxRdtase_N"/>
</dbReference>
<evidence type="ECO:0000256" key="3">
    <source>
        <dbReference type="ARBA" id="ARBA00022630"/>
    </source>
</evidence>
<dbReference type="InterPro" id="IPR012132">
    <property type="entry name" value="GMC_OxRdtase"/>
</dbReference>
<dbReference type="Gene3D" id="3.50.50.60">
    <property type="entry name" value="FAD/NAD(P)-binding domain"/>
    <property type="match status" value="2"/>
</dbReference>
<feature type="chain" id="PRO_5034707218" description="Glucose-methanol-choline oxidoreductase N-terminal domain-containing protein" evidence="6">
    <location>
        <begin position="30"/>
        <end position="520"/>
    </location>
</feature>
<dbReference type="PRINTS" id="PR00411">
    <property type="entry name" value="PNDRDTASEI"/>
</dbReference>
<feature type="region of interest" description="Disordered" evidence="5">
    <location>
        <begin position="252"/>
        <end position="277"/>
    </location>
</feature>